<dbReference type="AlphaFoldDB" id="A0A1C3USX8"/>
<gene>
    <name evidence="1" type="ORF">GA0061101_103284</name>
</gene>
<proteinExistence type="predicted"/>
<evidence type="ECO:0000313" key="1">
    <source>
        <dbReference type="EMBL" id="SCB18603.1"/>
    </source>
</evidence>
<dbReference type="RefSeq" id="WP_167669535.1">
    <property type="nucleotide sequence ID" value="NZ_FMAF01000003.1"/>
</dbReference>
<sequence length="58" mass="6614">MDTVSEANKLRQHAADLQKRIEGGENLQTEFYHVAKSLAILDNINDFSRSQQTARQPE</sequence>
<accession>A0A1C3USX8</accession>
<protein>
    <submittedName>
        <fullName evidence="1">Uncharacterized protein</fullName>
    </submittedName>
</protein>
<dbReference type="EMBL" id="FMAF01000003">
    <property type="protein sequence ID" value="SCB18603.1"/>
    <property type="molecule type" value="Genomic_DNA"/>
</dbReference>
<dbReference type="Proteomes" id="UP000199205">
    <property type="component" value="Unassembled WGS sequence"/>
</dbReference>
<reference evidence="1 2" key="1">
    <citation type="submission" date="2016-08" db="EMBL/GenBank/DDBJ databases">
        <authorList>
            <person name="Seilhamer J.J."/>
        </authorList>
    </citation>
    <scope>NUCLEOTIDE SEQUENCE [LARGE SCALE GENOMIC DNA]</scope>
    <source>
        <strain evidence="1 2">P1-7</strain>
    </source>
</reference>
<evidence type="ECO:0000313" key="2">
    <source>
        <dbReference type="Proteomes" id="UP000199205"/>
    </source>
</evidence>
<name>A0A1C3USX8_9HYPH</name>
<organism evidence="1 2">
    <name type="scientific">Rhizobium lusitanum</name>
    <dbReference type="NCBI Taxonomy" id="293958"/>
    <lineage>
        <taxon>Bacteria</taxon>
        <taxon>Pseudomonadati</taxon>
        <taxon>Pseudomonadota</taxon>
        <taxon>Alphaproteobacteria</taxon>
        <taxon>Hyphomicrobiales</taxon>
        <taxon>Rhizobiaceae</taxon>
        <taxon>Rhizobium/Agrobacterium group</taxon>
        <taxon>Rhizobium</taxon>
    </lineage>
</organism>